<reference evidence="1" key="1">
    <citation type="journal article" date="2021" name="Proc. Natl. Acad. Sci. U.S.A.">
        <title>A Catalog of Tens of Thousands of Viruses from Human Metagenomes Reveals Hidden Associations with Chronic Diseases.</title>
        <authorList>
            <person name="Tisza M.J."/>
            <person name="Buck C.B."/>
        </authorList>
    </citation>
    <scope>NUCLEOTIDE SEQUENCE</scope>
    <source>
        <strain evidence="1">Ct2KB1</strain>
    </source>
</reference>
<organism evidence="1">
    <name type="scientific">Siphoviridae sp. ct2KB1</name>
    <dbReference type="NCBI Taxonomy" id="2827768"/>
    <lineage>
        <taxon>Viruses</taxon>
        <taxon>Duplodnaviria</taxon>
        <taxon>Heunggongvirae</taxon>
        <taxon>Uroviricota</taxon>
        <taxon>Caudoviricetes</taxon>
    </lineage>
</organism>
<dbReference type="EMBL" id="BK032626">
    <property type="protein sequence ID" value="DAF51955.1"/>
    <property type="molecule type" value="Genomic_DNA"/>
</dbReference>
<sequence>MKNGLVVCDVRSDWSNQSCMSDTSRNICGQDNKQ</sequence>
<proteinExistence type="predicted"/>
<protein>
    <submittedName>
        <fullName evidence="1">Uncharacterized protein</fullName>
    </submittedName>
</protein>
<evidence type="ECO:0000313" key="1">
    <source>
        <dbReference type="EMBL" id="DAF51955.1"/>
    </source>
</evidence>
<accession>A0A8S5SMB4</accession>
<name>A0A8S5SMB4_9CAUD</name>